<dbReference type="Proteomes" id="UP000805193">
    <property type="component" value="Unassembled WGS sequence"/>
</dbReference>
<name>A0AC60PZQ1_IXOPE</name>
<evidence type="ECO:0000313" key="2">
    <source>
        <dbReference type="Proteomes" id="UP000805193"/>
    </source>
</evidence>
<dbReference type="EMBL" id="JABSTQ010009746">
    <property type="protein sequence ID" value="KAG0426207.1"/>
    <property type="molecule type" value="Genomic_DNA"/>
</dbReference>
<reference evidence="1 2" key="1">
    <citation type="journal article" date="2020" name="Cell">
        <title>Large-Scale Comparative Analyses of Tick Genomes Elucidate Their Genetic Diversity and Vector Capacities.</title>
        <authorList>
            <consortium name="Tick Genome and Microbiome Consortium (TIGMIC)"/>
            <person name="Jia N."/>
            <person name="Wang J."/>
            <person name="Shi W."/>
            <person name="Du L."/>
            <person name="Sun Y."/>
            <person name="Zhan W."/>
            <person name="Jiang J.F."/>
            <person name="Wang Q."/>
            <person name="Zhang B."/>
            <person name="Ji P."/>
            <person name="Bell-Sakyi L."/>
            <person name="Cui X.M."/>
            <person name="Yuan T.T."/>
            <person name="Jiang B.G."/>
            <person name="Yang W.F."/>
            <person name="Lam T.T."/>
            <person name="Chang Q.C."/>
            <person name="Ding S.J."/>
            <person name="Wang X.J."/>
            <person name="Zhu J.G."/>
            <person name="Ruan X.D."/>
            <person name="Zhao L."/>
            <person name="Wei J.T."/>
            <person name="Ye R.Z."/>
            <person name="Que T.C."/>
            <person name="Du C.H."/>
            <person name="Zhou Y.H."/>
            <person name="Cheng J.X."/>
            <person name="Dai P.F."/>
            <person name="Guo W.B."/>
            <person name="Han X.H."/>
            <person name="Huang E.J."/>
            <person name="Li L.F."/>
            <person name="Wei W."/>
            <person name="Gao Y.C."/>
            <person name="Liu J.Z."/>
            <person name="Shao H.Z."/>
            <person name="Wang X."/>
            <person name="Wang C.C."/>
            <person name="Yang T.C."/>
            <person name="Huo Q.B."/>
            <person name="Li W."/>
            <person name="Chen H.Y."/>
            <person name="Chen S.E."/>
            <person name="Zhou L.G."/>
            <person name="Ni X.B."/>
            <person name="Tian J.H."/>
            <person name="Sheng Y."/>
            <person name="Liu T."/>
            <person name="Pan Y.S."/>
            <person name="Xia L.Y."/>
            <person name="Li J."/>
            <person name="Zhao F."/>
            <person name="Cao W.C."/>
        </authorList>
    </citation>
    <scope>NUCLEOTIDE SEQUENCE [LARGE SCALE GENOMIC DNA]</scope>
    <source>
        <strain evidence="1">Iper-2018</strain>
    </source>
</reference>
<evidence type="ECO:0000313" key="1">
    <source>
        <dbReference type="EMBL" id="KAG0426207.1"/>
    </source>
</evidence>
<accession>A0AC60PZQ1</accession>
<proteinExistence type="predicted"/>
<organism evidence="1 2">
    <name type="scientific">Ixodes persulcatus</name>
    <name type="common">Taiga tick</name>
    <dbReference type="NCBI Taxonomy" id="34615"/>
    <lineage>
        <taxon>Eukaryota</taxon>
        <taxon>Metazoa</taxon>
        <taxon>Ecdysozoa</taxon>
        <taxon>Arthropoda</taxon>
        <taxon>Chelicerata</taxon>
        <taxon>Arachnida</taxon>
        <taxon>Acari</taxon>
        <taxon>Parasitiformes</taxon>
        <taxon>Ixodida</taxon>
        <taxon>Ixodoidea</taxon>
        <taxon>Ixodidae</taxon>
        <taxon>Ixodinae</taxon>
        <taxon>Ixodes</taxon>
    </lineage>
</organism>
<protein>
    <submittedName>
        <fullName evidence="1">Uncharacterized protein</fullName>
    </submittedName>
</protein>
<sequence>MDSTETSSWLPGMLALQELRNWRPTAKGGTPVTNEEMVVAQGRYQRSVTAACLGSCALGTTLGYASSALPSISKEPWYSVHASRWFLDGPLLVAALGALASGFLVSQLGNRRTLLVSAVGFAGGALIVNLSTNMYTLFLGRAVGGFYLGVTYNCATIYVAEIAPADKRTCLAGFVELTEEEKLNSDVLVKRFEDDCLPKVQSARADLQLKVRTCNFGGPTDSMLRDRLVYGTSNKKPQERLLRETIPNLRQGHGFL</sequence>
<keyword evidence="2" id="KW-1185">Reference proteome</keyword>
<gene>
    <name evidence="1" type="ORF">HPB47_026666</name>
</gene>
<comment type="caution">
    <text evidence="1">The sequence shown here is derived from an EMBL/GenBank/DDBJ whole genome shotgun (WGS) entry which is preliminary data.</text>
</comment>